<evidence type="ECO:0000313" key="1">
    <source>
        <dbReference type="EMBL" id="QID81250.1"/>
    </source>
</evidence>
<keyword evidence="2" id="KW-1185">Reference proteome</keyword>
<protein>
    <submittedName>
        <fullName evidence="1">Uncharacterized protein</fullName>
    </submittedName>
</protein>
<gene>
    <name evidence="1" type="ORF">GRS66_003618</name>
</gene>
<accession>A0A6C1DX83</accession>
<dbReference type="AlphaFoldDB" id="A0A6C1DX83"/>
<name>A0A6C1DX83_SACPS</name>
<evidence type="ECO:0000313" key="2">
    <source>
        <dbReference type="Proteomes" id="UP000501346"/>
    </source>
</evidence>
<dbReference type="EMBL" id="CP048993">
    <property type="protein sequence ID" value="QID81250.1"/>
    <property type="molecule type" value="Genomic_DNA"/>
</dbReference>
<sequence length="87" mass="9633">MSLRNISMITKNLQTTAKCYVPKSSPTSTTIPVIRDASTTQCRRITTVINITSLKGYSPSPRTVHDKPIVICTDNEEVETVSEHVKV</sequence>
<reference evidence="1 2" key="1">
    <citation type="journal article" date="2019" name="BMC Genomics">
        <title>Chromosome level assembly and comparative genome analysis confirm lager-brewing yeasts originated from a single hybridization.</title>
        <authorList>
            <person name="Salazar A.N."/>
            <person name="Gorter de Vries A.R."/>
            <person name="van den Broek M."/>
            <person name="Brouwers N."/>
            <person name="de la Torre Cortes P."/>
            <person name="Kuijpers N.G.A."/>
            <person name="Daran J.G."/>
            <person name="Abeel T."/>
        </authorList>
    </citation>
    <scope>NUCLEOTIDE SEQUENCE [LARGE SCALE GENOMIC DNA]</scope>
    <source>
        <strain evidence="1 2">CBS 1483</strain>
    </source>
</reference>
<dbReference type="OrthoDB" id="4056530at2759"/>
<organism evidence="1 2">
    <name type="scientific">Saccharomyces pastorianus</name>
    <name type="common">Lager yeast</name>
    <name type="synonym">Saccharomyces cerevisiae x Saccharomyces eubayanus</name>
    <dbReference type="NCBI Taxonomy" id="27292"/>
    <lineage>
        <taxon>Eukaryota</taxon>
        <taxon>Fungi</taxon>
        <taxon>Dikarya</taxon>
        <taxon>Ascomycota</taxon>
        <taxon>Saccharomycotina</taxon>
        <taxon>Saccharomycetes</taxon>
        <taxon>Saccharomycetales</taxon>
        <taxon>Saccharomycetaceae</taxon>
        <taxon>Saccharomyces</taxon>
    </lineage>
</organism>
<proteinExistence type="predicted"/>
<dbReference type="Proteomes" id="UP000501346">
    <property type="component" value="Chromosome ScXII"/>
</dbReference>